<sequence length="365" mass="39961">MGMVLHRTILTARLVVSIVLFVVAERDQEPANGRLHLDGARALCAMYDLVDSVGKGSTALLLSADKKVNYITKARQLIEKRQKRGVKNVSNQEEAMKVLDEAATVLRGALESALEHLRVIEDSTDAARAPAAKAAGVSGTSGMNRVLLTYCGTVEKKSGERTENNNCENIPVKHTKRNELKIDCESLGEKVDILNASSAVIRWDALKPKPASPNHRNELAEAACRAHGHATSTACTVPELGWMGYYEKAIELLAPAIAASEELNAIFEDVRRRVELCTEALEEDVSEEELELANSDFEDIQGDNVSFYVSDDTEGVIYAVAAVIPLVIITIGILIFILVRNCRPATEGFIEPSGRRIKECPTYRM</sequence>
<reference evidence="3" key="1">
    <citation type="journal article" date="2012" name="Proc. Natl. Acad. Sci. U.S.A.">
        <title>Antigenic diversity is generated by distinct evolutionary mechanisms in African trypanosome species.</title>
        <authorList>
            <person name="Jackson A.P."/>
            <person name="Berry A."/>
            <person name="Aslett M."/>
            <person name="Allison H.C."/>
            <person name="Burton P."/>
            <person name="Vavrova-Anderson J."/>
            <person name="Brown R."/>
            <person name="Browne H."/>
            <person name="Corton N."/>
            <person name="Hauser H."/>
            <person name="Gamble J."/>
            <person name="Gilderthorp R."/>
            <person name="Marcello L."/>
            <person name="McQuillan J."/>
            <person name="Otto T.D."/>
            <person name="Quail M.A."/>
            <person name="Sanders M.J."/>
            <person name="van Tonder A."/>
            <person name="Ginger M.L."/>
            <person name="Field M.C."/>
            <person name="Barry J.D."/>
            <person name="Hertz-Fowler C."/>
            <person name="Berriman M."/>
        </authorList>
    </citation>
    <scope>NUCLEOTIDE SEQUENCE</scope>
    <source>
        <strain evidence="3">IL3000</strain>
    </source>
</reference>
<dbReference type="EMBL" id="HE575318">
    <property type="protein sequence ID" value="CCC90321.1"/>
    <property type="molecule type" value="Genomic_DNA"/>
</dbReference>
<organism evidence="3">
    <name type="scientific">Trypanosoma congolense (strain IL3000)</name>
    <dbReference type="NCBI Taxonomy" id="1068625"/>
    <lineage>
        <taxon>Eukaryota</taxon>
        <taxon>Discoba</taxon>
        <taxon>Euglenozoa</taxon>
        <taxon>Kinetoplastea</taxon>
        <taxon>Metakinetoplastina</taxon>
        <taxon>Trypanosomatida</taxon>
        <taxon>Trypanosomatidae</taxon>
        <taxon>Trypanosoma</taxon>
        <taxon>Nannomonas</taxon>
    </lineage>
</organism>
<dbReference type="Pfam" id="PF11727">
    <property type="entry name" value="ISG65-75"/>
    <property type="match status" value="1"/>
</dbReference>
<name>G0UMB5_TRYCI</name>
<protein>
    <recommendedName>
        <fullName evidence="4">65 kDa invariant surface glycoprotein</fullName>
    </recommendedName>
</protein>
<keyword evidence="1" id="KW-0472">Membrane</keyword>
<evidence type="ECO:0008006" key="4">
    <source>
        <dbReference type="Google" id="ProtNLM"/>
    </source>
</evidence>
<proteinExistence type="predicted"/>
<dbReference type="AlphaFoldDB" id="G0UMB5"/>
<evidence type="ECO:0000313" key="3">
    <source>
        <dbReference type="EMBL" id="CCC90321.1"/>
    </source>
</evidence>
<feature type="signal peptide" evidence="2">
    <location>
        <begin position="1"/>
        <end position="24"/>
    </location>
</feature>
<keyword evidence="2" id="KW-0732">Signal</keyword>
<accession>G0UMB5</accession>
<dbReference type="VEuPathDB" id="TriTrypDB:TcIL3000_5_50"/>
<feature type="chain" id="PRO_5003410214" description="65 kDa invariant surface glycoprotein" evidence="2">
    <location>
        <begin position="25"/>
        <end position="365"/>
    </location>
</feature>
<feature type="transmembrane region" description="Helical" evidence="1">
    <location>
        <begin position="316"/>
        <end position="339"/>
    </location>
</feature>
<gene>
    <name evidence="3" type="ORF">TCIL3000_5_50</name>
</gene>
<evidence type="ECO:0000256" key="2">
    <source>
        <dbReference type="SAM" id="SignalP"/>
    </source>
</evidence>
<evidence type="ECO:0000256" key="1">
    <source>
        <dbReference type="SAM" id="Phobius"/>
    </source>
</evidence>
<dbReference type="InterPro" id="IPR021057">
    <property type="entry name" value="Trypano_invariant_glycop"/>
</dbReference>
<keyword evidence="1" id="KW-1133">Transmembrane helix</keyword>
<keyword evidence="1" id="KW-0812">Transmembrane</keyword>